<accession>A0A0X3PNI2</accession>
<evidence type="ECO:0000313" key="2">
    <source>
        <dbReference type="EMBL" id="JAP52800.1"/>
    </source>
</evidence>
<gene>
    <name evidence="2" type="ORF">TR88665</name>
</gene>
<organism evidence="2">
    <name type="scientific">Schistocephalus solidus</name>
    <name type="common">Tapeworm</name>
    <dbReference type="NCBI Taxonomy" id="70667"/>
    <lineage>
        <taxon>Eukaryota</taxon>
        <taxon>Metazoa</taxon>
        <taxon>Spiralia</taxon>
        <taxon>Lophotrochozoa</taxon>
        <taxon>Platyhelminthes</taxon>
        <taxon>Cestoda</taxon>
        <taxon>Eucestoda</taxon>
        <taxon>Diphyllobothriidea</taxon>
        <taxon>Diphyllobothriidae</taxon>
        <taxon>Schistocephalus</taxon>
    </lineage>
</organism>
<dbReference type="AlphaFoldDB" id="A0A0X3PNI2"/>
<sequence>MPLHGNYCLQSPRCSSRRSLRSGCPLFRPENCTRSPGLSCFTVNGEPLTTRRFGSNTNLQVLGRRPRPTDKILDPSGVSQSRTFLRILAARSEALAEVAVHFGTGTAPPPLEFCVRPGVARSVSASCRMTKNSYPLVGVENLALHSRRWTADSQSQHPPPPPPRRLMSRAASAETDKHRSSSVTNSPMHNALEGGTQVQKRARVFFSRSTSPEQLPTSAPNNKDTVVSAPTSRVAKLISDLAGFTTSPSRRVRSYNTRSRGRGGGGGGGVSQLTRKTRSAGGELDHLSERFGSDTKMCTEVEATTFEDEFDDMPADADQVASKSESFGQAWQWFKERRRITSVELNAAVTYVSLPWSLIISSIFDSKRVPVLTSHFIGTQQKPA</sequence>
<feature type="region of interest" description="Disordered" evidence="1">
    <location>
        <begin position="253"/>
        <end position="283"/>
    </location>
</feature>
<feature type="region of interest" description="Disordered" evidence="1">
    <location>
        <begin position="148"/>
        <end position="196"/>
    </location>
</feature>
<evidence type="ECO:0000256" key="1">
    <source>
        <dbReference type="SAM" id="MobiDB-lite"/>
    </source>
</evidence>
<protein>
    <submittedName>
        <fullName evidence="2">Uncharacterized protein KIAA0930 homolog</fullName>
    </submittedName>
</protein>
<dbReference type="EMBL" id="GEEE01010425">
    <property type="protein sequence ID" value="JAP52800.1"/>
    <property type="molecule type" value="Transcribed_RNA"/>
</dbReference>
<reference evidence="2" key="1">
    <citation type="submission" date="2016-01" db="EMBL/GenBank/DDBJ databases">
        <title>Reference transcriptome for the parasite Schistocephalus solidus: insights into the molecular evolution of parasitism.</title>
        <authorList>
            <person name="Hebert F.O."/>
            <person name="Grambauer S."/>
            <person name="Barber I."/>
            <person name="Landry C.R."/>
            <person name="Aubin-Horth N."/>
        </authorList>
    </citation>
    <scope>NUCLEOTIDE SEQUENCE</scope>
</reference>
<feature type="region of interest" description="Disordered" evidence="1">
    <location>
        <begin position="209"/>
        <end position="228"/>
    </location>
</feature>
<proteinExistence type="predicted"/>
<name>A0A0X3PNI2_SCHSO</name>